<protein>
    <recommendedName>
        <fullName evidence="2">PDZ domain-containing protein</fullName>
    </recommendedName>
</protein>
<feature type="region of interest" description="Disordered" evidence="1">
    <location>
        <begin position="113"/>
        <end position="136"/>
    </location>
</feature>
<proteinExistence type="predicted"/>
<dbReference type="EMBL" id="CAKOGP040002313">
    <property type="protein sequence ID" value="CAJ1966756.1"/>
    <property type="molecule type" value="Genomic_DNA"/>
</dbReference>
<dbReference type="PROSITE" id="PS50106">
    <property type="entry name" value="PDZ"/>
    <property type="match status" value="2"/>
</dbReference>
<evidence type="ECO:0000256" key="1">
    <source>
        <dbReference type="SAM" id="MobiDB-lite"/>
    </source>
</evidence>
<dbReference type="Pfam" id="PF00595">
    <property type="entry name" value="PDZ"/>
    <property type="match status" value="2"/>
</dbReference>
<name>A0AAD2GAC1_9STRA</name>
<dbReference type="Proteomes" id="UP001295423">
    <property type="component" value="Unassembled WGS sequence"/>
</dbReference>
<dbReference type="InterPro" id="IPR036034">
    <property type="entry name" value="PDZ_sf"/>
</dbReference>
<evidence type="ECO:0000313" key="3">
    <source>
        <dbReference type="EMBL" id="CAJ1966756.1"/>
    </source>
</evidence>
<dbReference type="SUPFAM" id="SSF50156">
    <property type="entry name" value="PDZ domain-like"/>
    <property type="match status" value="2"/>
</dbReference>
<feature type="domain" description="PDZ" evidence="2">
    <location>
        <begin position="29"/>
        <end position="109"/>
    </location>
</feature>
<keyword evidence="4" id="KW-1185">Reference proteome</keyword>
<gene>
    <name evidence="3" type="ORF">CYCCA115_LOCUS22339</name>
</gene>
<evidence type="ECO:0000313" key="4">
    <source>
        <dbReference type="Proteomes" id="UP001295423"/>
    </source>
</evidence>
<dbReference type="Gene3D" id="2.30.42.10">
    <property type="match status" value="2"/>
</dbReference>
<reference evidence="3" key="1">
    <citation type="submission" date="2023-08" db="EMBL/GenBank/DDBJ databases">
        <authorList>
            <person name="Audoor S."/>
            <person name="Bilcke G."/>
        </authorList>
    </citation>
    <scope>NUCLEOTIDE SEQUENCE</scope>
</reference>
<feature type="domain" description="PDZ" evidence="2">
    <location>
        <begin position="129"/>
        <end position="209"/>
    </location>
</feature>
<comment type="caution">
    <text evidence="3">The sequence shown here is derived from an EMBL/GenBank/DDBJ whole genome shotgun (WGS) entry which is preliminary data.</text>
</comment>
<sequence>MSTREPRPQRRGPPMKRRSSSCKKGAFASITARKAHPSEQLGVSIKEVDGRATVTEIFEDSIFFQTDLKVGDILLSLNGTSTRDAFLSDLIASGNAAEEKVTMVVRQDTSGLFQKSPSKRSSLSPNPNEVEAEKEKDQDVGIRFKVLDNKLMVSSILPCSVFQDTDLKVGDLVSKINEMDFYSYADADYALKIANKRGSVVKLQLLQRNL</sequence>
<feature type="region of interest" description="Disordered" evidence="1">
    <location>
        <begin position="1"/>
        <end position="33"/>
    </location>
</feature>
<dbReference type="CDD" id="cd00136">
    <property type="entry name" value="PDZ_canonical"/>
    <property type="match status" value="1"/>
</dbReference>
<feature type="compositionally biased region" description="Polar residues" evidence="1">
    <location>
        <begin position="113"/>
        <end position="127"/>
    </location>
</feature>
<dbReference type="InterPro" id="IPR001478">
    <property type="entry name" value="PDZ"/>
</dbReference>
<feature type="compositionally biased region" description="Basic residues" evidence="1">
    <location>
        <begin position="9"/>
        <end position="21"/>
    </location>
</feature>
<evidence type="ECO:0000259" key="2">
    <source>
        <dbReference type="PROSITE" id="PS50106"/>
    </source>
</evidence>
<dbReference type="AlphaFoldDB" id="A0AAD2GAC1"/>
<organism evidence="3 4">
    <name type="scientific">Cylindrotheca closterium</name>
    <dbReference type="NCBI Taxonomy" id="2856"/>
    <lineage>
        <taxon>Eukaryota</taxon>
        <taxon>Sar</taxon>
        <taxon>Stramenopiles</taxon>
        <taxon>Ochrophyta</taxon>
        <taxon>Bacillariophyta</taxon>
        <taxon>Bacillariophyceae</taxon>
        <taxon>Bacillariophycidae</taxon>
        <taxon>Bacillariales</taxon>
        <taxon>Bacillariaceae</taxon>
        <taxon>Cylindrotheca</taxon>
    </lineage>
</organism>
<accession>A0AAD2GAC1</accession>
<dbReference type="SMART" id="SM00228">
    <property type="entry name" value="PDZ"/>
    <property type="match status" value="2"/>
</dbReference>